<reference evidence="7" key="1">
    <citation type="submission" date="2015-04" db="EMBL/GenBank/DDBJ databases">
        <title>The genome sequence of the plant pathogenic Rhizarian Plasmodiophora brassicae reveals insights in its biotrophic life cycle and the origin of chitin synthesis.</title>
        <authorList>
            <person name="Schwelm A."/>
            <person name="Fogelqvist J."/>
            <person name="Knaust A."/>
            <person name="Julke S."/>
            <person name="Lilja T."/>
            <person name="Dhandapani V."/>
            <person name="Bonilla-Rosso G."/>
            <person name="Karlsson M."/>
            <person name="Shevchenko A."/>
            <person name="Choi S.R."/>
            <person name="Kim H.G."/>
            <person name="Park J.Y."/>
            <person name="Lim Y.P."/>
            <person name="Ludwig-Muller J."/>
            <person name="Dixelius C."/>
        </authorList>
    </citation>
    <scope>NUCLEOTIDE SEQUENCE</scope>
    <source>
        <tissue evidence="7">Potato root galls</tissue>
    </source>
</reference>
<dbReference type="Gene3D" id="3.30.2350.10">
    <property type="entry name" value="Pseudouridine synthase"/>
    <property type="match status" value="1"/>
</dbReference>
<evidence type="ECO:0000256" key="4">
    <source>
        <dbReference type="ARBA" id="ARBA00023235"/>
    </source>
</evidence>
<dbReference type="GO" id="GO:0009982">
    <property type="term" value="F:pseudouridine synthase activity"/>
    <property type="evidence" value="ECO:0007669"/>
    <property type="project" value="InterPro"/>
</dbReference>
<accession>A0A0H5QGM1</accession>
<evidence type="ECO:0000256" key="3">
    <source>
        <dbReference type="ARBA" id="ARBA00023128"/>
    </source>
</evidence>
<dbReference type="PANTHER" id="PTHR21600:SF81">
    <property type="entry name" value="21S RRNA PSEUDOURIDINE(2819) SYNTHASE"/>
    <property type="match status" value="1"/>
</dbReference>
<dbReference type="PROSITE" id="PS50889">
    <property type="entry name" value="S4"/>
    <property type="match status" value="1"/>
</dbReference>
<evidence type="ECO:0000313" key="7">
    <source>
        <dbReference type="EMBL" id="CRZ01173.1"/>
    </source>
</evidence>
<dbReference type="InterPro" id="IPR036986">
    <property type="entry name" value="S4_RNA-bd_sf"/>
</dbReference>
<dbReference type="PANTHER" id="PTHR21600">
    <property type="entry name" value="MITOCHONDRIAL RNA PSEUDOURIDINE SYNTHASE"/>
    <property type="match status" value="1"/>
</dbReference>
<dbReference type="GO" id="GO:0003723">
    <property type="term" value="F:RNA binding"/>
    <property type="evidence" value="ECO:0007669"/>
    <property type="project" value="UniProtKB-KW"/>
</dbReference>
<dbReference type="Gene3D" id="3.10.290.10">
    <property type="entry name" value="RNA-binding S4 domain"/>
    <property type="match status" value="1"/>
</dbReference>
<dbReference type="EMBL" id="HACM01000731">
    <property type="protein sequence ID" value="CRZ01173.1"/>
    <property type="molecule type" value="Transcribed_RNA"/>
</dbReference>
<keyword evidence="4" id="KW-0413">Isomerase</keyword>
<dbReference type="AlphaFoldDB" id="A0A0H5QGM1"/>
<evidence type="ECO:0000256" key="5">
    <source>
        <dbReference type="PROSITE-ProRule" id="PRU00182"/>
    </source>
</evidence>
<comment type="subcellular location">
    <subcellularLocation>
        <location evidence="1">Mitochondrion</location>
    </subcellularLocation>
</comment>
<dbReference type="InterPro" id="IPR050188">
    <property type="entry name" value="RluA_PseudoU_synthase"/>
</dbReference>
<feature type="domain" description="Pseudouridine synthase RsuA/RluA-like" evidence="6">
    <location>
        <begin position="103"/>
        <end position="274"/>
    </location>
</feature>
<name>A0A0H5QGM1_9EUKA</name>
<dbReference type="GO" id="GO:0000455">
    <property type="term" value="P:enzyme-directed rRNA pseudouridine synthesis"/>
    <property type="evidence" value="ECO:0007669"/>
    <property type="project" value="TreeGrafter"/>
</dbReference>
<evidence type="ECO:0000259" key="6">
    <source>
        <dbReference type="Pfam" id="PF00849"/>
    </source>
</evidence>
<protein>
    <recommendedName>
        <fullName evidence="6">Pseudouridine synthase RsuA/RluA-like domain-containing protein</fullName>
    </recommendedName>
</protein>
<dbReference type="SUPFAM" id="SSF55120">
    <property type="entry name" value="Pseudouridine synthase"/>
    <property type="match status" value="1"/>
</dbReference>
<dbReference type="CDD" id="cd02869">
    <property type="entry name" value="PseudoU_synth_RluA_like"/>
    <property type="match status" value="1"/>
</dbReference>
<sequence>MHFSNHTAVSIPVGLAGFRIDQILIRCFPSLQHSLICRWVKNGQIRVDGRQIKSIRSRITEENSKVVIPFTEAVAVYSRNPLPKTTRSNAINISEIVIYRDPHIIAVNKPPGLSVHGGSGAANVFNVDAFLWQLHAVNEPRPKLVHRLDQECSGVLLLARSPSIASQLSAMFFQAKIAKHYLAIVGGPLTPSVSWHSLRTEMVKARSLRDGFERRVPIRFTNGIESQPSYKQVQGSAPSICESKWRCLASENNASLLELTPITGRKHQLRAHCAFDLKYPILGDKKFNGKKSSRLMLHSCFLKFTHPVLKEQVTICAPVPKEFHAAVKGSESIINNYFN</sequence>
<keyword evidence="3" id="KW-0496">Mitochondrion</keyword>
<keyword evidence="5" id="KW-0694">RNA-binding</keyword>
<proteinExistence type="inferred from homology"/>
<evidence type="ECO:0000256" key="1">
    <source>
        <dbReference type="ARBA" id="ARBA00004173"/>
    </source>
</evidence>
<dbReference type="InterPro" id="IPR006145">
    <property type="entry name" value="PsdUridine_synth_RsuA/RluA"/>
</dbReference>
<comment type="similarity">
    <text evidence="2">Belongs to the pseudouridine synthase RluA family.</text>
</comment>
<evidence type="ECO:0000256" key="2">
    <source>
        <dbReference type="ARBA" id="ARBA00010876"/>
    </source>
</evidence>
<dbReference type="GO" id="GO:0005739">
    <property type="term" value="C:mitochondrion"/>
    <property type="evidence" value="ECO:0007669"/>
    <property type="project" value="UniProtKB-SubCell"/>
</dbReference>
<dbReference type="InterPro" id="IPR020103">
    <property type="entry name" value="PsdUridine_synth_cat_dom_sf"/>
</dbReference>
<dbReference type="Pfam" id="PF00849">
    <property type="entry name" value="PseudoU_synth_2"/>
    <property type="match status" value="1"/>
</dbReference>
<organism evidence="7">
    <name type="scientific">Spongospora subterranea</name>
    <dbReference type="NCBI Taxonomy" id="70186"/>
    <lineage>
        <taxon>Eukaryota</taxon>
        <taxon>Sar</taxon>
        <taxon>Rhizaria</taxon>
        <taxon>Endomyxa</taxon>
        <taxon>Phytomyxea</taxon>
        <taxon>Plasmodiophorida</taxon>
        <taxon>Plasmodiophoridae</taxon>
        <taxon>Spongospora</taxon>
    </lineage>
</organism>